<dbReference type="SMART" id="SM01240">
    <property type="entry name" value="IMPDH"/>
    <property type="match status" value="1"/>
</dbReference>
<feature type="binding site" evidence="11">
    <location>
        <position position="163"/>
    </location>
    <ligand>
        <name>Mg(2+)</name>
        <dbReference type="ChEBI" id="CHEBI:18420"/>
    </ligand>
</feature>
<comment type="subunit">
    <text evidence="10 11">Homooctamer. Dimer of tetramers.</text>
</comment>
<comment type="caution">
    <text evidence="13">The sequence shown here is derived from an EMBL/GenBank/DDBJ whole genome shotgun (WGS) entry which is preliminary data.</text>
</comment>
<proteinExistence type="inferred from homology"/>
<comment type="caution">
    <text evidence="11">Lacks conserved residue(s) required for the propagation of feature annotation.</text>
</comment>
<dbReference type="GO" id="GO:0006207">
    <property type="term" value="P:'de novo' pyrimidine nucleobase biosynthetic process"/>
    <property type="evidence" value="ECO:0007669"/>
    <property type="project" value="InterPro"/>
</dbReference>
<keyword evidence="9 11" id="KW-0413">Isomerase</keyword>
<evidence type="ECO:0000259" key="12">
    <source>
        <dbReference type="Pfam" id="PF01070"/>
    </source>
</evidence>
<feature type="binding site" evidence="11">
    <location>
        <begin position="11"/>
        <end position="12"/>
    </location>
    <ligand>
        <name>substrate</name>
    </ligand>
</feature>
<feature type="binding site" evidence="11">
    <location>
        <begin position="68"/>
        <end position="70"/>
    </location>
    <ligand>
        <name>FMN</name>
        <dbReference type="ChEBI" id="CHEBI:58210"/>
    </ligand>
</feature>
<dbReference type="SUPFAM" id="SSF51395">
    <property type="entry name" value="FMN-linked oxidoreductases"/>
    <property type="match status" value="1"/>
</dbReference>
<comment type="function">
    <text evidence="11">Involved in the biosynthesis of isoprenoids. Catalyzes the 1,3-allylic rearrangement of the homoallylic substrate isopentenyl (IPP) to its allylic isomer, dimethylallyl diphosphate (DMAPP).</text>
</comment>
<evidence type="ECO:0000256" key="4">
    <source>
        <dbReference type="ARBA" id="ARBA00022643"/>
    </source>
</evidence>
<comment type="similarity">
    <text evidence="11">Belongs to the IPP isomerase type 2 family.</text>
</comment>
<keyword evidence="8 11" id="KW-0414">Isoprene biosynthesis</keyword>
<evidence type="ECO:0000256" key="8">
    <source>
        <dbReference type="ARBA" id="ARBA00023229"/>
    </source>
</evidence>
<evidence type="ECO:0000256" key="2">
    <source>
        <dbReference type="ARBA" id="ARBA00022490"/>
    </source>
</evidence>
<protein>
    <recommendedName>
        <fullName evidence="11">Isopentenyl-diphosphate delta-isomerase</fullName>
        <shortName evidence="11">IPP isomerase</shortName>
        <ecNumber evidence="11">5.3.3.2</ecNumber>
    </recommendedName>
    <alternativeName>
        <fullName evidence="11">Isopentenyl diphosphate:dimethylallyl diphosphate isomerase</fullName>
    </alternativeName>
    <alternativeName>
        <fullName evidence="11">Isopentenyl pyrophosphate isomerase</fullName>
    </alternativeName>
    <alternativeName>
        <fullName evidence="11">Type 2 isopentenyl diphosphate isomerase</fullName>
        <shortName evidence="11">IDI-2</shortName>
    </alternativeName>
</protein>
<feature type="binding site" evidence="11">
    <location>
        <position position="162"/>
    </location>
    <ligand>
        <name>substrate</name>
    </ligand>
</feature>
<feature type="binding site" evidence="11">
    <location>
        <begin position="98"/>
        <end position="100"/>
    </location>
    <ligand>
        <name>substrate</name>
    </ligand>
</feature>
<comment type="cofactor">
    <cofactor evidence="1 11">
        <name>FMN</name>
        <dbReference type="ChEBI" id="CHEBI:58210"/>
    </cofactor>
</comment>
<dbReference type="Gene3D" id="3.20.20.70">
    <property type="entry name" value="Aldolase class I"/>
    <property type="match status" value="1"/>
</dbReference>
<keyword evidence="5 11" id="KW-0479">Metal-binding</keyword>
<dbReference type="GO" id="GO:0070402">
    <property type="term" value="F:NADPH binding"/>
    <property type="evidence" value="ECO:0007669"/>
    <property type="project" value="UniProtKB-UniRule"/>
</dbReference>
<feature type="binding site" evidence="11">
    <location>
        <begin position="298"/>
        <end position="299"/>
    </location>
    <ligand>
        <name>FMN</name>
        <dbReference type="ChEBI" id="CHEBI:58210"/>
    </ligand>
</feature>
<keyword evidence="3 11" id="KW-0285">Flavoprotein</keyword>
<comment type="subcellular location">
    <subcellularLocation>
        <location evidence="11">Cytoplasm</location>
    </subcellularLocation>
</comment>
<dbReference type="InterPro" id="IPR011179">
    <property type="entry name" value="IPdP_isomerase"/>
</dbReference>
<dbReference type="PANTHER" id="PTHR43665:SF1">
    <property type="entry name" value="ISOPENTENYL-DIPHOSPHATE DELTA-ISOMERASE"/>
    <property type="match status" value="1"/>
</dbReference>
<comment type="cofactor">
    <cofactor evidence="11">
        <name>NADPH</name>
        <dbReference type="ChEBI" id="CHEBI:57783"/>
    </cofactor>
</comment>
<evidence type="ECO:0000256" key="7">
    <source>
        <dbReference type="ARBA" id="ARBA00022857"/>
    </source>
</evidence>
<name>A0A7J3ZLP7_9CREN</name>
<keyword evidence="7 11" id="KW-0521">NADP</keyword>
<dbReference type="InterPro" id="IPR001295">
    <property type="entry name" value="Dihydroorotate_DH_CS"/>
</dbReference>
<dbReference type="GO" id="GO:0005737">
    <property type="term" value="C:cytoplasm"/>
    <property type="evidence" value="ECO:0007669"/>
    <property type="project" value="UniProtKB-SubCell"/>
</dbReference>
<feature type="binding site" evidence="11">
    <location>
        <position position="224"/>
    </location>
    <ligand>
        <name>FMN</name>
        <dbReference type="ChEBI" id="CHEBI:58210"/>
    </ligand>
</feature>
<reference evidence="13" key="1">
    <citation type="journal article" date="2020" name="mSystems">
        <title>Genome- and Community-Level Interaction Insights into Carbon Utilization and Element Cycling Functions of Hydrothermarchaeota in Hydrothermal Sediment.</title>
        <authorList>
            <person name="Zhou Z."/>
            <person name="Liu Y."/>
            <person name="Xu W."/>
            <person name="Pan J."/>
            <person name="Luo Z.H."/>
            <person name="Li M."/>
        </authorList>
    </citation>
    <scope>NUCLEOTIDE SEQUENCE [LARGE SCALE GENOMIC DNA]</scope>
    <source>
        <strain evidence="13">SpSt-1116</strain>
    </source>
</reference>
<dbReference type="PANTHER" id="PTHR43665">
    <property type="entry name" value="ISOPENTENYL-DIPHOSPHATE DELTA-ISOMERASE"/>
    <property type="match status" value="1"/>
</dbReference>
<dbReference type="CDD" id="cd02811">
    <property type="entry name" value="IDI-2_FMN"/>
    <property type="match status" value="1"/>
</dbReference>
<keyword evidence="6 11" id="KW-0460">Magnesium</keyword>
<keyword evidence="2 11" id="KW-0963">Cytoplasm</keyword>
<dbReference type="EMBL" id="DRZC01000079">
    <property type="protein sequence ID" value="HHQ80997.1"/>
    <property type="molecule type" value="Genomic_DNA"/>
</dbReference>
<accession>A0A7J3ZLP7</accession>
<evidence type="ECO:0000256" key="3">
    <source>
        <dbReference type="ARBA" id="ARBA00022630"/>
    </source>
</evidence>
<dbReference type="HAMAP" id="MF_00354">
    <property type="entry name" value="Idi_2"/>
    <property type="match status" value="1"/>
</dbReference>
<feature type="binding site" evidence="11">
    <location>
        <begin position="277"/>
        <end position="279"/>
    </location>
    <ligand>
        <name>FMN</name>
        <dbReference type="ChEBI" id="CHEBI:58210"/>
    </ligand>
</feature>
<dbReference type="GO" id="GO:0000287">
    <property type="term" value="F:magnesium ion binding"/>
    <property type="evidence" value="ECO:0007669"/>
    <property type="project" value="UniProtKB-UniRule"/>
</dbReference>
<dbReference type="InterPro" id="IPR000262">
    <property type="entry name" value="FMN-dep_DH"/>
</dbReference>
<dbReference type="PROSITE" id="PS00912">
    <property type="entry name" value="DHODEHASE_2"/>
    <property type="match status" value="1"/>
</dbReference>
<evidence type="ECO:0000256" key="9">
    <source>
        <dbReference type="ARBA" id="ARBA00023235"/>
    </source>
</evidence>
<dbReference type="PIRSF" id="PIRSF003314">
    <property type="entry name" value="IPP_isomerase"/>
    <property type="match status" value="1"/>
</dbReference>
<gene>
    <name evidence="11" type="primary">fni</name>
    <name evidence="13" type="ORF">ENM78_06075</name>
</gene>
<dbReference type="AlphaFoldDB" id="A0A7J3ZLP7"/>
<feature type="domain" description="FMN-dependent dehydrogenase" evidence="12">
    <location>
        <begin position="176"/>
        <end position="341"/>
    </location>
</feature>
<dbReference type="GO" id="GO:0008299">
    <property type="term" value="P:isoprenoid biosynthetic process"/>
    <property type="evidence" value="ECO:0007669"/>
    <property type="project" value="UniProtKB-UniRule"/>
</dbReference>
<evidence type="ECO:0000313" key="13">
    <source>
        <dbReference type="EMBL" id="HHQ80997.1"/>
    </source>
</evidence>
<feature type="binding site" evidence="11">
    <location>
        <position position="194"/>
    </location>
    <ligand>
        <name>FMN</name>
        <dbReference type="ChEBI" id="CHEBI:58210"/>
    </ligand>
</feature>
<feature type="binding site" evidence="11">
    <location>
        <position position="98"/>
    </location>
    <ligand>
        <name>FMN</name>
        <dbReference type="ChEBI" id="CHEBI:58210"/>
    </ligand>
</feature>
<dbReference type="GO" id="GO:0010181">
    <property type="term" value="F:FMN binding"/>
    <property type="evidence" value="ECO:0007669"/>
    <property type="project" value="UniProtKB-UniRule"/>
</dbReference>
<dbReference type="NCBIfam" id="TIGR02151">
    <property type="entry name" value="IPP_isom_2"/>
    <property type="match status" value="1"/>
</dbReference>
<comment type="cofactor">
    <cofactor evidence="11">
        <name>Mg(2+)</name>
        <dbReference type="ChEBI" id="CHEBI:18420"/>
    </cofactor>
</comment>
<sequence>MWDDRALTRRRKLEHVLLSFYESIETGNTMLDQVTLIHQALPELDPNDIDTRTKFLGRELEAPIMITGMTGGHELAEKINEKMALAAEMHKIAIGVGSQRAALEDRRLERTFRVVRERAPSVPVIGNIGVQQLPSEDPVSIAERVVEMIEADALAIHLNPAQELFQPEGDARYHGAVDKIREVARKLKVPVIVKEAGCGISFEVAQKLRNAGVNYIDVAGSGGTSWIKIEMLRAIKKGCKELATAASTFSHWGIPTAASIIEVKAAHPESYIIGSGGVRSGLDVAKVLRVGANLAGLALPVLKSALTSIESIDLYLSKLKRELRAAMFLTGSKDINDLKRKPVVLGVALTSWLEQRGINWRTVLEARGQAE</sequence>
<evidence type="ECO:0000256" key="10">
    <source>
        <dbReference type="ARBA" id="ARBA00025810"/>
    </source>
</evidence>
<dbReference type="GO" id="GO:0016627">
    <property type="term" value="F:oxidoreductase activity, acting on the CH-CH group of donors"/>
    <property type="evidence" value="ECO:0007669"/>
    <property type="project" value="InterPro"/>
</dbReference>
<evidence type="ECO:0000256" key="1">
    <source>
        <dbReference type="ARBA" id="ARBA00001917"/>
    </source>
</evidence>
<feature type="binding site" evidence="11">
    <location>
        <position position="127"/>
    </location>
    <ligand>
        <name>FMN</name>
        <dbReference type="ChEBI" id="CHEBI:58210"/>
    </ligand>
</feature>
<dbReference type="InterPro" id="IPR013785">
    <property type="entry name" value="Aldolase_TIM"/>
</dbReference>
<keyword evidence="4 11" id="KW-0288">FMN</keyword>
<organism evidence="13">
    <name type="scientific">Fervidicoccus fontis</name>
    <dbReference type="NCBI Taxonomy" id="683846"/>
    <lineage>
        <taxon>Archaea</taxon>
        <taxon>Thermoproteota</taxon>
        <taxon>Thermoprotei</taxon>
        <taxon>Fervidicoccales</taxon>
        <taxon>Fervidicoccaceae</taxon>
        <taxon>Fervidicoccus</taxon>
    </lineage>
</organism>
<dbReference type="EC" id="5.3.3.2" evidence="11"/>
<evidence type="ECO:0000256" key="5">
    <source>
        <dbReference type="ARBA" id="ARBA00022723"/>
    </source>
</evidence>
<evidence type="ECO:0000256" key="6">
    <source>
        <dbReference type="ARBA" id="ARBA00022842"/>
    </source>
</evidence>
<comment type="catalytic activity">
    <reaction evidence="11">
        <text>isopentenyl diphosphate = dimethylallyl diphosphate</text>
        <dbReference type="Rhea" id="RHEA:23284"/>
        <dbReference type="ChEBI" id="CHEBI:57623"/>
        <dbReference type="ChEBI" id="CHEBI:128769"/>
        <dbReference type="EC" id="5.3.3.2"/>
    </reaction>
</comment>
<dbReference type="GO" id="GO:0004452">
    <property type="term" value="F:isopentenyl-diphosphate delta-isomerase activity"/>
    <property type="evidence" value="ECO:0007669"/>
    <property type="project" value="UniProtKB-UniRule"/>
</dbReference>
<feature type="binding site" evidence="11">
    <location>
        <position position="67"/>
    </location>
    <ligand>
        <name>FMN</name>
        <dbReference type="ChEBI" id="CHEBI:58210"/>
    </ligand>
</feature>
<evidence type="ECO:0000256" key="11">
    <source>
        <dbReference type="HAMAP-Rule" id="MF_00354"/>
    </source>
</evidence>
<dbReference type="Pfam" id="PF01070">
    <property type="entry name" value="FMN_dh"/>
    <property type="match status" value="1"/>
</dbReference>